<organism evidence="11 12">
    <name type="scientific">Candidatus Alloenteromonas pullistercoris</name>
    <dbReference type="NCBI Taxonomy" id="2840785"/>
    <lineage>
        <taxon>Bacteria</taxon>
        <taxon>Bacillati</taxon>
        <taxon>Bacillota</taxon>
        <taxon>Bacillota incertae sedis</taxon>
        <taxon>Candidatus Alloenteromonas</taxon>
    </lineage>
</organism>
<dbReference type="PROSITE" id="PS52008">
    <property type="entry name" value="GH81"/>
    <property type="match status" value="1"/>
</dbReference>
<dbReference type="InterPro" id="IPR008979">
    <property type="entry name" value="Galactose-bd-like_sf"/>
</dbReference>
<evidence type="ECO:0000256" key="3">
    <source>
        <dbReference type="ARBA" id="ARBA00012780"/>
    </source>
</evidence>
<evidence type="ECO:0000256" key="5">
    <source>
        <dbReference type="ARBA" id="ARBA00023277"/>
    </source>
</evidence>
<evidence type="ECO:0000256" key="8">
    <source>
        <dbReference type="ARBA" id="ARBA00023326"/>
    </source>
</evidence>
<keyword evidence="6" id="KW-0326">Glycosidase</keyword>
<dbReference type="Pfam" id="PF17652">
    <property type="entry name" value="Glyco_hydro81C"/>
    <property type="match status" value="1"/>
</dbReference>
<dbReference type="GO" id="GO:0052861">
    <property type="term" value="F:endo-1,3(4)-beta-glucanase activity"/>
    <property type="evidence" value="ECO:0007669"/>
    <property type="project" value="InterPro"/>
</dbReference>
<dbReference type="InterPro" id="IPR040720">
    <property type="entry name" value="GH81_C"/>
</dbReference>
<dbReference type="GO" id="GO:0000272">
    <property type="term" value="P:polysaccharide catabolic process"/>
    <property type="evidence" value="ECO:0007669"/>
    <property type="project" value="UniProtKB-KW"/>
</dbReference>
<gene>
    <name evidence="11" type="ORF">IAC61_00060</name>
</gene>
<proteinExistence type="inferred from homology"/>
<keyword evidence="8" id="KW-0624">Polysaccharide degradation</keyword>
<dbReference type="SUPFAM" id="SSF49785">
    <property type="entry name" value="Galactose-binding domain-like"/>
    <property type="match status" value="3"/>
</dbReference>
<evidence type="ECO:0000256" key="1">
    <source>
        <dbReference type="ARBA" id="ARBA00000382"/>
    </source>
</evidence>
<dbReference type="Gene3D" id="2.70.98.30">
    <property type="entry name" value="Golgi alpha-mannosidase II, domain 4"/>
    <property type="match status" value="1"/>
</dbReference>
<dbReference type="InterPro" id="IPR000421">
    <property type="entry name" value="FA58C"/>
</dbReference>
<evidence type="ECO:0000256" key="2">
    <source>
        <dbReference type="ARBA" id="ARBA00010730"/>
    </source>
</evidence>
<protein>
    <recommendedName>
        <fullName evidence="3">glucan endo-1,3-beta-D-glucosidase</fullName>
        <ecNumber evidence="3">3.2.1.39</ecNumber>
    </recommendedName>
</protein>
<dbReference type="EC" id="3.2.1.39" evidence="3"/>
<dbReference type="Gene3D" id="2.60.120.260">
    <property type="entry name" value="Galactose-binding domain-like"/>
    <property type="match status" value="3"/>
</dbReference>
<keyword evidence="5" id="KW-0119">Carbohydrate metabolism</keyword>
<dbReference type="Gene3D" id="2.60.40.10">
    <property type="entry name" value="Immunoglobulins"/>
    <property type="match status" value="1"/>
</dbReference>
<comment type="caution">
    <text evidence="11">The sequence shown here is derived from an EMBL/GenBank/DDBJ whole genome shotgun (WGS) entry which is preliminary data.</text>
</comment>
<evidence type="ECO:0000256" key="4">
    <source>
        <dbReference type="ARBA" id="ARBA00022801"/>
    </source>
</evidence>
<name>A0A9D9DFK4_9FIRM</name>
<dbReference type="PROSITE" id="PS51257">
    <property type="entry name" value="PROKAR_LIPOPROTEIN"/>
    <property type="match status" value="1"/>
</dbReference>
<reference evidence="11" key="1">
    <citation type="submission" date="2020-10" db="EMBL/GenBank/DDBJ databases">
        <authorList>
            <person name="Gilroy R."/>
        </authorList>
    </citation>
    <scope>NUCLEOTIDE SEQUENCE</scope>
    <source>
        <strain evidence="11">17113</strain>
    </source>
</reference>
<dbReference type="InterPro" id="IPR005200">
    <property type="entry name" value="Endo-beta-glucanase"/>
</dbReference>
<feature type="domain" description="F5/8 type C" evidence="10">
    <location>
        <begin position="122"/>
        <end position="270"/>
    </location>
</feature>
<dbReference type="EMBL" id="JADINA010000001">
    <property type="protein sequence ID" value="MBO8425698.1"/>
    <property type="molecule type" value="Genomic_DNA"/>
</dbReference>
<evidence type="ECO:0000256" key="6">
    <source>
        <dbReference type="ARBA" id="ARBA00023295"/>
    </source>
</evidence>
<evidence type="ECO:0000313" key="12">
    <source>
        <dbReference type="Proteomes" id="UP000823634"/>
    </source>
</evidence>
<reference evidence="11" key="2">
    <citation type="journal article" date="2021" name="PeerJ">
        <title>Extensive microbial diversity within the chicken gut microbiome revealed by metagenomics and culture.</title>
        <authorList>
            <person name="Gilroy R."/>
            <person name="Ravi A."/>
            <person name="Getino M."/>
            <person name="Pursley I."/>
            <person name="Horton D.L."/>
            <person name="Alikhan N.F."/>
            <person name="Baker D."/>
            <person name="Gharbi K."/>
            <person name="Hall N."/>
            <person name="Watson M."/>
            <person name="Adriaenssens E.M."/>
            <person name="Foster-Nyarko E."/>
            <person name="Jarju S."/>
            <person name="Secka A."/>
            <person name="Antonio M."/>
            <person name="Oren A."/>
            <person name="Chaudhuri R.R."/>
            <person name="La Ragione R."/>
            <person name="Hildebrand F."/>
            <person name="Pallen M.J."/>
        </authorList>
    </citation>
    <scope>NUCLEOTIDE SEQUENCE</scope>
    <source>
        <strain evidence="11">17113</strain>
    </source>
</reference>
<dbReference type="Pfam" id="PF16403">
    <property type="entry name" value="Bact_surface_Ig-like"/>
    <property type="match status" value="1"/>
</dbReference>
<dbReference type="PANTHER" id="PTHR31983:SF0">
    <property type="entry name" value="GLUCAN ENDO-1,3-BETA-D-GLUCOSIDASE 2"/>
    <property type="match status" value="1"/>
</dbReference>
<sequence length="1392" mass="153550">MDMKRNFSAAIFAAAAFSLLLSSCGEKESIIDGSSEEETSSSSSSSSEDFEEVEYELRLNDVKTPQGRYFDPYQGVEAYSSEGDNLLSEVEVYGNVDYATPGVYTLTYDLFGEKATREVEVTADPEYGKEDEPYIYSSSKPYVISKGRPASGKSSGSASASYLTDGDLSTRYESPWEEGPFDLDVDLGAVLPITGIKIHFESASAKAYEILLSEDGEEYRLLESVTDGAYGARVDSFDCSAEARYVRVRLKQRNMEAYGYSLYEIEVYGLKGLAVPEEDYPDLFSGNEIEDGQWLQLDFDSPVSISRVAISYSDWISAISVSLLYSSGGPYAELASTQTSQTDFTFESVEATSLRLQFASRPLNSKNYRVNLLTVYDGETSLDLSNAKISASSIDGEHGPNNVKSDYNTFWGSEVDPLLQYGQVFDLGEQKQIGDVDLLWDSNSGKVYDVYFVSDLNELEQAEPVYRELAGYARLKSVTVYQSGRYLVVKDYSNPSSYCFNLVGITIHSPLPNGEALDYSIGVLPVSKTVEVGEGSYLTNDPSALETARGIGYAGANLSGAIDSNSWWNSLLINNLGHANYLNPLRAKFTSLGLEVSNPGQGYFETTWNRGQQVSDSSDFVLAPSKNVGNPTTEVLGYDDFGVKVGYGDGKYHDMAVHLYQGSPYIYAFFASKEALLAPEELLSILDLQGNEVTEDIPSQFVFAAKANIGYENDVQNGVNPVKYETHYYLVSAPAGSSVSLNEGKIELSLSDNYLSVAALPSLEAAHDYATGGYSFLSQGRSYYRLNGDKVDSSLVYGVWHVGGFLGEPLIATLPHQWKCLLSPSLTDYGYKTIRGPMKVVKGRRFNTSTPFTGISPNYAEPTDAGYSRSEFASLLEQYDERTDGNLLSADAYWQGKSLHPLAEAVYEANAIGELSLRDSFLSKIKTIFDDWFCYSGEGDRQYLYYDDVWGTLYYATSEFGANFNLADHHFTYGYFALALTALFEFDEQAKADYADLARLLVLDYMNYTEDTSLFCRFRAFDPYAGHSWAGGYADSDSGNNQESSSESLSSYASAYELGLVLGDQDMVEAAAYCYSTELLATKLYWFDYDGDCFPASYPYEVAGQVYGGSISYGTFFNGDPTYIYGIQWLPTAEYLSGYAYGEEERAKLADLYSDYLREEEEWTGHAPEDGYQHILFAIIALFDPDLAIEKYQTRFDEVSGNSEVFNLYYFIHSLKSLGVKDPGYGLDYAYGGSVYSNGGVSKALLWNPTGETQMAIVKQNGEAIGQISVAPHSIAAIDVGGGDYEKPFELGDTFDLGDAYTENEASGAREYVFSTNLSGPCYVYVEVINPTDEDLSISFSFDSTIYRGERTVKADSSERLTFSRAIALGRGNLRLRVDDGLLVLSISLLNG</sequence>
<evidence type="ECO:0000313" key="11">
    <source>
        <dbReference type="EMBL" id="MBO8425698.1"/>
    </source>
</evidence>
<dbReference type="InterPro" id="IPR032179">
    <property type="entry name" value="Cry22Aa_Ig-like"/>
</dbReference>
<dbReference type="Proteomes" id="UP000823634">
    <property type="component" value="Unassembled WGS sequence"/>
</dbReference>
<dbReference type="Pfam" id="PF00754">
    <property type="entry name" value="F5_F8_type_C"/>
    <property type="match status" value="1"/>
</dbReference>
<comment type="similarity">
    <text evidence="2">Belongs to the glycosyl hydrolase 81 family.</text>
</comment>
<evidence type="ECO:0000259" key="10">
    <source>
        <dbReference type="PROSITE" id="PS50022"/>
    </source>
</evidence>
<accession>A0A9D9DFK4</accession>
<dbReference type="PANTHER" id="PTHR31983">
    <property type="entry name" value="ENDO-1,3(4)-BETA-GLUCANASE 1"/>
    <property type="match status" value="1"/>
</dbReference>
<evidence type="ECO:0000256" key="7">
    <source>
        <dbReference type="ARBA" id="ARBA00023316"/>
    </source>
</evidence>
<dbReference type="GO" id="GO:0071555">
    <property type="term" value="P:cell wall organization"/>
    <property type="evidence" value="ECO:0007669"/>
    <property type="project" value="UniProtKB-KW"/>
</dbReference>
<keyword evidence="7" id="KW-0961">Cell wall biogenesis/degradation</keyword>
<dbReference type="InterPro" id="IPR013783">
    <property type="entry name" value="Ig-like_fold"/>
</dbReference>
<comment type="catalytic activity">
    <reaction evidence="1">
        <text>Hydrolysis of (1-&gt;3)-beta-D-glucosidic linkages in (1-&gt;3)-beta-D-glucans.</text>
        <dbReference type="EC" id="3.2.1.39"/>
    </reaction>
</comment>
<keyword evidence="4" id="KW-0378">Hydrolase</keyword>
<feature type="region of interest" description="Disordered" evidence="9">
    <location>
        <begin position="30"/>
        <end position="51"/>
    </location>
</feature>
<evidence type="ECO:0000256" key="9">
    <source>
        <dbReference type="SAM" id="MobiDB-lite"/>
    </source>
</evidence>
<dbReference type="GO" id="GO:0042973">
    <property type="term" value="F:glucan endo-1,3-beta-D-glucosidase activity"/>
    <property type="evidence" value="ECO:0007669"/>
    <property type="project" value="UniProtKB-EC"/>
</dbReference>
<dbReference type="PROSITE" id="PS50022">
    <property type="entry name" value="FA58C_3"/>
    <property type="match status" value="1"/>
</dbReference>